<evidence type="ECO:0000313" key="12">
    <source>
        <dbReference type="Proteomes" id="UP000037507"/>
    </source>
</evidence>
<keyword evidence="3 10" id="KW-0808">Transferase</keyword>
<keyword evidence="2 10" id="KW-0444">Lipid biosynthesis</keyword>
<keyword evidence="11" id="KW-0012">Acyltransferase</keyword>
<keyword evidence="9 10" id="KW-1208">Phospholipid metabolism</keyword>
<sequence>MEMWIQVGAVLTSYLVGSLSFAVIVSRLMGLSDPRSYGSKNPGATNVLRSGSKKAAILTLLLDALKGWLPVAAVLTFGQPYGLGAGAAALAGLAAFLGHLYPVFFGFKGGKGVATAVGVLVGVNGLLALATVGTFAIVVFFSRYVSLASMVAAVFAPVFYLFGDGAAWNAVGAEVLCLSVMALLLVWRHRENINRLLAGTESKLGAKKA</sequence>
<evidence type="ECO:0000256" key="10">
    <source>
        <dbReference type="HAMAP-Rule" id="MF_01043"/>
    </source>
</evidence>
<dbReference type="UniPathway" id="UPA00085"/>
<dbReference type="OrthoDB" id="9777124at2"/>
<dbReference type="GO" id="GO:0043772">
    <property type="term" value="F:acyl-phosphate glycerol-3-phosphate acyltransferase activity"/>
    <property type="evidence" value="ECO:0007669"/>
    <property type="project" value="UniProtKB-UniRule"/>
</dbReference>
<comment type="subunit">
    <text evidence="10">Probably interacts with PlsX.</text>
</comment>
<dbReference type="Proteomes" id="UP000037507">
    <property type="component" value="Unassembled WGS sequence"/>
</dbReference>
<keyword evidence="6 10" id="KW-0443">Lipid metabolism</keyword>
<dbReference type="NCBIfam" id="TIGR00023">
    <property type="entry name" value="glycerol-3-phosphate 1-O-acyltransferase PlsY"/>
    <property type="match status" value="1"/>
</dbReference>
<comment type="function">
    <text evidence="10">Catalyzes the transfer of an acyl group from acyl-phosphate (acyl-PO(4)) to glycerol-3-phosphate (G3P) to form lysophosphatidic acid (LPA). This enzyme utilizes acyl-phosphate as fatty acyl donor, but not acyl-CoA or acyl-ACP.</text>
</comment>
<name>A0A2T7UJ11_9BURK</name>
<evidence type="ECO:0000313" key="11">
    <source>
        <dbReference type="EMBL" id="PVE44670.1"/>
    </source>
</evidence>
<comment type="subcellular location">
    <subcellularLocation>
        <location evidence="10">Cell membrane</location>
        <topology evidence="10">Multi-pass membrane protein</topology>
    </subcellularLocation>
</comment>
<feature type="transmembrane region" description="Helical" evidence="10">
    <location>
        <begin position="113"/>
        <end position="137"/>
    </location>
</feature>
<gene>
    <name evidence="10" type="primary">plsY</name>
    <name evidence="11" type="ORF">H663_001235</name>
</gene>
<dbReference type="STRING" id="1293045.H663_15500"/>
<dbReference type="AlphaFoldDB" id="A0A2T7UJ11"/>
<accession>A0A2T7UJ11</accession>
<evidence type="ECO:0000256" key="6">
    <source>
        <dbReference type="ARBA" id="ARBA00023098"/>
    </source>
</evidence>
<proteinExistence type="inferred from homology"/>
<feature type="transmembrane region" description="Helical" evidence="10">
    <location>
        <begin position="82"/>
        <end position="101"/>
    </location>
</feature>
<dbReference type="HAMAP" id="MF_01043">
    <property type="entry name" value="PlsY"/>
    <property type="match status" value="1"/>
</dbReference>
<evidence type="ECO:0000256" key="4">
    <source>
        <dbReference type="ARBA" id="ARBA00022692"/>
    </source>
</evidence>
<dbReference type="SMART" id="SM01207">
    <property type="entry name" value="G3P_acyltransf"/>
    <property type="match status" value="1"/>
</dbReference>
<comment type="similarity">
    <text evidence="10">Belongs to the PlsY family.</text>
</comment>
<comment type="pathway">
    <text evidence="10">Lipid metabolism; phospholipid metabolism.</text>
</comment>
<evidence type="ECO:0000256" key="8">
    <source>
        <dbReference type="ARBA" id="ARBA00023209"/>
    </source>
</evidence>
<feature type="transmembrane region" description="Helical" evidence="10">
    <location>
        <begin position="55"/>
        <end position="75"/>
    </location>
</feature>
<evidence type="ECO:0000256" key="2">
    <source>
        <dbReference type="ARBA" id="ARBA00022516"/>
    </source>
</evidence>
<evidence type="ECO:0000256" key="1">
    <source>
        <dbReference type="ARBA" id="ARBA00022475"/>
    </source>
</evidence>
<dbReference type="EMBL" id="LFYT02000001">
    <property type="protein sequence ID" value="PVE44670.1"/>
    <property type="molecule type" value="Genomic_DNA"/>
</dbReference>
<keyword evidence="5 10" id="KW-1133">Transmembrane helix</keyword>
<dbReference type="RefSeq" id="WP_053174788.1">
    <property type="nucleotide sequence ID" value="NZ_LFYT02000001.1"/>
</dbReference>
<comment type="catalytic activity">
    <reaction evidence="10">
        <text>an acyl phosphate + sn-glycerol 3-phosphate = a 1-acyl-sn-glycero-3-phosphate + phosphate</text>
        <dbReference type="Rhea" id="RHEA:34075"/>
        <dbReference type="ChEBI" id="CHEBI:43474"/>
        <dbReference type="ChEBI" id="CHEBI:57597"/>
        <dbReference type="ChEBI" id="CHEBI:57970"/>
        <dbReference type="ChEBI" id="CHEBI:59918"/>
        <dbReference type="EC" id="2.3.1.275"/>
    </reaction>
</comment>
<dbReference type="GO" id="GO:0005886">
    <property type="term" value="C:plasma membrane"/>
    <property type="evidence" value="ECO:0007669"/>
    <property type="project" value="UniProtKB-SubCell"/>
</dbReference>
<keyword evidence="12" id="KW-1185">Reference proteome</keyword>
<dbReference type="GO" id="GO:0008654">
    <property type="term" value="P:phospholipid biosynthetic process"/>
    <property type="evidence" value="ECO:0007669"/>
    <property type="project" value="UniProtKB-UniRule"/>
</dbReference>
<keyword evidence="4 10" id="KW-0812">Transmembrane</keyword>
<dbReference type="InterPro" id="IPR003811">
    <property type="entry name" value="G3P_acylTferase_PlsY"/>
</dbReference>
<organism evidence="11 12">
    <name type="scientific">Limnohabitans planktonicus II-D5</name>
    <dbReference type="NCBI Taxonomy" id="1293045"/>
    <lineage>
        <taxon>Bacteria</taxon>
        <taxon>Pseudomonadati</taxon>
        <taxon>Pseudomonadota</taxon>
        <taxon>Betaproteobacteria</taxon>
        <taxon>Burkholderiales</taxon>
        <taxon>Comamonadaceae</taxon>
        <taxon>Limnohabitans</taxon>
    </lineage>
</organism>
<keyword evidence="7 10" id="KW-0472">Membrane</keyword>
<dbReference type="Pfam" id="PF02660">
    <property type="entry name" value="G3P_acyltransf"/>
    <property type="match status" value="1"/>
</dbReference>
<evidence type="ECO:0000256" key="3">
    <source>
        <dbReference type="ARBA" id="ARBA00022679"/>
    </source>
</evidence>
<reference evidence="11" key="1">
    <citation type="submission" date="2017-04" db="EMBL/GenBank/DDBJ databases">
        <title>Unexpected and diverse lifestyles within the genus Limnohabitans.</title>
        <authorList>
            <person name="Kasalicky V."/>
            <person name="Mehrshad M."/>
            <person name="Andrei S.-A."/>
            <person name="Salcher M."/>
            <person name="Kratochvilova H."/>
            <person name="Simek K."/>
            <person name="Ghai R."/>
        </authorList>
    </citation>
    <scope>NUCLEOTIDE SEQUENCE [LARGE SCALE GENOMIC DNA]</scope>
    <source>
        <strain evidence="11">II-D5</strain>
    </source>
</reference>
<dbReference type="PANTHER" id="PTHR30309">
    <property type="entry name" value="INNER MEMBRANE PROTEIN YGIH"/>
    <property type="match status" value="1"/>
</dbReference>
<comment type="caution">
    <text evidence="11">The sequence shown here is derived from an EMBL/GenBank/DDBJ whole genome shotgun (WGS) entry which is preliminary data.</text>
</comment>
<evidence type="ECO:0000256" key="7">
    <source>
        <dbReference type="ARBA" id="ARBA00023136"/>
    </source>
</evidence>
<dbReference type="PANTHER" id="PTHR30309:SF0">
    <property type="entry name" value="GLYCEROL-3-PHOSPHATE ACYLTRANSFERASE-RELATED"/>
    <property type="match status" value="1"/>
</dbReference>
<evidence type="ECO:0000256" key="9">
    <source>
        <dbReference type="ARBA" id="ARBA00023264"/>
    </source>
</evidence>
<protein>
    <recommendedName>
        <fullName evidence="10">Glycerol-3-phosphate acyltransferase</fullName>
    </recommendedName>
    <alternativeName>
        <fullName evidence="10">Acyl-PO4 G3P acyltransferase</fullName>
    </alternativeName>
    <alternativeName>
        <fullName evidence="10">Acyl-phosphate--glycerol-3-phosphate acyltransferase</fullName>
    </alternativeName>
    <alternativeName>
        <fullName evidence="10">G3P acyltransferase</fullName>
        <shortName evidence="10">GPAT</shortName>
        <ecNumber evidence="10">2.3.1.275</ecNumber>
    </alternativeName>
    <alternativeName>
        <fullName evidence="10">Lysophosphatidic acid synthase</fullName>
        <shortName evidence="10">LPA synthase</shortName>
    </alternativeName>
</protein>
<dbReference type="EC" id="2.3.1.275" evidence="10"/>
<keyword evidence="8 10" id="KW-0594">Phospholipid biosynthesis</keyword>
<feature type="transmembrane region" description="Helical" evidence="10">
    <location>
        <begin position="144"/>
        <end position="162"/>
    </location>
</feature>
<evidence type="ECO:0000256" key="5">
    <source>
        <dbReference type="ARBA" id="ARBA00022989"/>
    </source>
</evidence>
<feature type="transmembrane region" description="Helical" evidence="10">
    <location>
        <begin position="168"/>
        <end position="187"/>
    </location>
</feature>
<keyword evidence="1 10" id="KW-1003">Cell membrane</keyword>